<feature type="compositionally biased region" description="Low complexity" evidence="8">
    <location>
        <begin position="1784"/>
        <end position="1797"/>
    </location>
</feature>
<evidence type="ECO:0000256" key="3">
    <source>
        <dbReference type="ARBA" id="ARBA00022490"/>
    </source>
</evidence>
<feature type="region of interest" description="Disordered" evidence="8">
    <location>
        <begin position="2774"/>
        <end position="2843"/>
    </location>
</feature>
<evidence type="ECO:0000256" key="5">
    <source>
        <dbReference type="ARBA" id="ARBA00022701"/>
    </source>
</evidence>
<dbReference type="Pfam" id="PF21041">
    <property type="entry name" value="XMAP215_CLASP_TOG"/>
    <property type="match status" value="4"/>
</dbReference>
<feature type="region of interest" description="Disordered" evidence="8">
    <location>
        <begin position="1768"/>
        <end position="1848"/>
    </location>
</feature>
<keyword evidence="4" id="KW-0132">Cell division</keyword>
<feature type="compositionally biased region" description="Pro residues" evidence="8">
    <location>
        <begin position="1798"/>
        <end position="1808"/>
    </location>
</feature>
<dbReference type="GO" id="GO:1990571">
    <property type="term" value="P:meiotic centromere clustering"/>
    <property type="evidence" value="ECO:0007669"/>
    <property type="project" value="UniProtKB-ARBA"/>
</dbReference>
<comment type="caution">
    <text evidence="10">The sequence shown here is derived from an EMBL/GenBank/DDBJ whole genome shotgun (WGS) entry which is preliminary data.</text>
</comment>
<dbReference type="InterPro" id="IPR016024">
    <property type="entry name" value="ARM-type_fold"/>
</dbReference>
<dbReference type="GO" id="GO:0044732">
    <property type="term" value="C:mitotic spindle pole body"/>
    <property type="evidence" value="ECO:0007669"/>
    <property type="project" value="UniProtKB-ARBA"/>
</dbReference>
<dbReference type="GO" id="GO:0030951">
    <property type="term" value="P:establishment or maintenance of microtubule cytoskeleton polarity"/>
    <property type="evidence" value="ECO:0007669"/>
    <property type="project" value="InterPro"/>
</dbReference>
<dbReference type="GO" id="GO:0099070">
    <property type="term" value="C:static microtubule bundle"/>
    <property type="evidence" value="ECO:0007669"/>
    <property type="project" value="UniProtKB-ARBA"/>
</dbReference>
<dbReference type="FunFam" id="1.25.10.10:FF:000068">
    <property type="entry name" value="cytoskeleton-associated protein 5 isoform X1"/>
    <property type="match status" value="1"/>
</dbReference>
<comment type="subcellular location">
    <subcellularLocation>
        <location evidence="1">Cytoplasm</location>
        <location evidence="1">Cytoskeleton</location>
        <location evidence="1">Spindle</location>
    </subcellularLocation>
</comment>
<sequence length="2843" mass="309245">MDHRPGTPPPVHHVLRPHHIDLIAIFLLVFKEFRDNLPPNFLLCIYRFLLFEVSEVVQPRTHQEILSMLRSAPDTEFPNVRNLLMAFDAVPSQLTSADQLTNFFHSTPAIFVERAEDEPNVLARRSIFGYFCRRCFVSFIKLSFYGVIQLQRDYQAWCAGDHQAGYSSVGKDPLTGDIWIFKTSADLKSSARSEPWELWEKGLTTGDDVIGPENLRRYFEQRFHDHNDSGIRQHALFNLVRMHYVRKEYPAARELLQEAIAVARASGDRVTLQHCISMLHRLPPNLSANEMPQLNEIQPDLHPSEVLFDVAKLLQPQTGQPLTLCFEKLAQAIGLYDRWVDLKKAASCERELLGQHAMQGVLWSTLGCYDLAAVEESFVLAFAKTGDSDSNYLNVALNRAYRLARAGSYQNALALLLHTETWQGLSLDQYQEWAIVIWHILALRGSRRCQRRFFRDFLLPRQPTSSTFISKEYFFDDSVTQLPPISSELHQVMHARRQGQAVTAIQPLLQSLWHAEFQGRFPLYRVGTILLADIGLEFGMTKHCRRLLEGILPQVLTGHELEHRAFACHTLARCIIASSDSKEAGLREALPHLLMAEADYTTLSMFEATSDVQWLLMVVFHNLGMKVEEEAILERYTNTILTMRSSEECTLDEEAQQVWDVVTDVGLLAHKNWKARVNAYESLVKIFQTTASDSDPAFKPYISSPDLLKKIATDSNVVAQEKGVECLVALVKFAGEAAAKTRDAVVPALVDKCLGSARAGTKNQAIELILQYVEVANSGAGVVADIIPGLAAKQPKTVAASVFALKEVLRVFGTQVTPPAPVLKALPKIFAHADKNVRAEGTQLTHTLYQYIGPAIDPWLAELKPVQVKELQETFESMEKEGKGKGTLKAERLTREHQREAEARADAAVDGDDADAGAAEVELDLPDPRSLAEPVDIVAKFPSNLQANLTSSKWKERKEILDDLLALVNAAPRIQDAPELAELAKSLATCIHKDANINCVITAANVMEGLAKGIMTPFGRLREAIVPPMLERLKERKVNVTDAIGAALDAVFMTTSLPNIIPDLLPALGNKNPQVKEGTLKFLARCLATSTSPVLPGQIKSLTDPLAVLLEDSFEGARNEAAVCLGTLMRMIGERPLNALMDGLADVRKAKVKEAYGKATVRCKAGSGGPPKPPPAAKQPPKKKPSVKSPADATSEPPKPPPAAEDVLLQDEPPKKPAGKLPAKFLAKKGAQADGDASADGNPKTSVSAAAVKKILPSAVAKGAKPPPPAAPSALDTFKYKHTPEDAEALAVNLLPGSVMEGLGDANWKARLAACEEMTTWLEGVVQDVDAEVVVRAIAKKGWNEKNFQVSAKLYSILNILAERCPSFGRSCVALSTGHLSEKLGDAKLKKPAGDTLTLFAEKTSLHFVLNQAYEPLGKQKAPKVLADALTWVDSAVLEFGIAGLSLRNLIEFLKTALKNSNAAVRTSATKTLVTVKLFAGAGIKDFLEDINPQLLGTIQNEFDKVEGTPTPQPSRTSADAVPIGPVSAVGKGAVDPLEDLFPRVEIDGLLKGTTILADAKNDAWKTKKEALETLQAVLDQGANKRLKPTMGEIAQVLKARVADTNKAVQSLALDIVARIATGMGKPFDKYTKLFVVPVATVLSDQKAPIRAAAIQTLTAMANACEGIDSMVHFLGTALEATNPTQRASLLGWISDHLKEHPPSSSLDLSNWAGTIVTSLDDRNADVRKGAQALLPSLITFVGFDKVIAHTSALKPASRKTAVPLIQAAKESASPPAPAPPVKPASKAPVGAAAPARSPTPPPSPSPAVPISSGVPNKTSGVRRKLPQGTARPESREEFVEEPATKVPGKFGLKRPGVVAPAVKPTTSTTLASLPFSSMNMEAKRARLTKDLQKWINEAGPTRKDLADLLQHQMEPHVSKELVGQLFSHDHNAVNDHVTGLSTIQEFFLAAASGDDKYGVPVDDMRAVGLACSDLVLKYVSIKAHEPQSNLASKCLDVIEALVSFLRGIDAQIEDSEAMCFVPTFIYKLGDAREPMRVRVQNIVQSLPKVYAYSRVFDLLLEHGLKAKVAKTRQGALDELANLLKRNGMGTCNQPSKAFPVIGSMIADKDSAVRKSALSILSEAYSLVGEKVWTLVGPLPPKDKTQLEERLRRVAGPSSPTKPEHQTPAPPSQVARLANAGLRPESPSVGRVGGIPRPTSPAASAISRIARAGSPSRSLRPVSPAPGQPSSPPRVGSKLPNPSGLLAPSATGTSGIPSAMSASGLRPKSMLPSRLAQPRSVIRPSALASSSNATIRPAEEPSELPYVARPNGTRTTETPVLLPSDTIDTLVDSSPYEDAPVNIANDITITISSILSSDASRSVDALKKIQKIFMTKPEDGSTSPEYRDLAEHTEGLIETITLQMTHVFERPEELLLDENFRLAKHLIQTLNTFCDHTFLAESLTVEILTPLLEELTLRLLETDESIVTKVKDLSRFINMIILRLFATGRKMSIFRSLFALLLQIIKPFPANGTLSESKESRVAELVLKCVWKLARNIPQDLKDQKLDPVELLPAVEHFLQSVPPNEWRARATNKVPCGDMPLRTIKVIIQHVVAHYGDESYDILSASFDDPSATIVYPYVYRILNSASKAADPPTRASGSPQDPISRPYSAASSRPISPTGSTSANHRRSSPSHQTSPSISSHNGFSPPVEEPDPDAQLIIIINHISSETTGAMHKEGITELHHFLKNYPQKRPKVEKLLETTGPAFRKYINRALASRAAEDLERTVAVSSTLSKLEANENEANPGSPVTRENGGAPRSPLHASDPPGEDRLHKLHDIFKYKRASVTSNGSSVSAPRPRGSVE</sequence>
<dbReference type="GO" id="GO:1990498">
    <property type="term" value="C:mitotic spindle microtubule"/>
    <property type="evidence" value="ECO:0007669"/>
    <property type="project" value="UniProtKB-ARBA"/>
</dbReference>
<keyword evidence="6" id="KW-0131">Cell cycle</keyword>
<dbReference type="PANTHER" id="PTHR12609">
    <property type="entry name" value="MICROTUBULE ASSOCIATED PROTEIN XMAP215"/>
    <property type="match status" value="1"/>
</dbReference>
<accession>A0AAD4C3S3</accession>
<dbReference type="GO" id="GO:0061863">
    <property type="term" value="F:microtubule plus end polymerase"/>
    <property type="evidence" value="ECO:0007669"/>
    <property type="project" value="InterPro"/>
</dbReference>
<dbReference type="GO" id="GO:0051301">
    <property type="term" value="P:cell division"/>
    <property type="evidence" value="ECO:0007669"/>
    <property type="project" value="UniProtKB-KW"/>
</dbReference>
<feature type="domain" description="TOG" evidence="9">
    <location>
        <begin position="1279"/>
        <end position="1512"/>
    </location>
</feature>
<dbReference type="Pfam" id="PF12348">
    <property type="entry name" value="CLASP_N"/>
    <property type="match status" value="1"/>
</dbReference>
<evidence type="ECO:0000256" key="2">
    <source>
        <dbReference type="ARBA" id="ARBA00009549"/>
    </source>
</evidence>
<proteinExistence type="inferred from homology"/>
<keyword evidence="11" id="KW-1185">Reference proteome</keyword>
<evidence type="ECO:0000256" key="4">
    <source>
        <dbReference type="ARBA" id="ARBA00022618"/>
    </source>
</evidence>
<comment type="similarity">
    <text evidence="2">Belongs to the CLASP family.</text>
</comment>
<name>A0AAD4C3S3_BOLED</name>
<dbReference type="InterPro" id="IPR045110">
    <property type="entry name" value="XMAP215"/>
</dbReference>
<evidence type="ECO:0000256" key="1">
    <source>
        <dbReference type="ARBA" id="ARBA00004186"/>
    </source>
</evidence>
<dbReference type="InterPro" id="IPR024395">
    <property type="entry name" value="CLASP_N_dom"/>
</dbReference>
<feature type="domain" description="TOG" evidence="9">
    <location>
        <begin position="930"/>
        <end position="1165"/>
    </location>
</feature>
<evidence type="ECO:0000256" key="8">
    <source>
        <dbReference type="SAM" id="MobiDB-lite"/>
    </source>
</evidence>
<dbReference type="InterPro" id="IPR048491">
    <property type="entry name" value="XMAP215_CLASP_TOG"/>
</dbReference>
<keyword evidence="5" id="KW-0493">Microtubule</keyword>
<dbReference type="EMBL" id="WHUW01000004">
    <property type="protein sequence ID" value="KAF8447995.1"/>
    <property type="molecule type" value="Genomic_DNA"/>
</dbReference>
<feature type="region of interest" description="Disordered" evidence="8">
    <location>
        <begin position="2630"/>
        <end position="2694"/>
    </location>
</feature>
<dbReference type="InterPro" id="IPR011989">
    <property type="entry name" value="ARM-like"/>
</dbReference>
<dbReference type="SUPFAM" id="SSF48371">
    <property type="entry name" value="ARM repeat"/>
    <property type="match status" value="2"/>
</dbReference>
<feature type="compositionally biased region" description="Pro residues" evidence="8">
    <location>
        <begin position="2223"/>
        <end position="2232"/>
    </location>
</feature>
<keyword evidence="3" id="KW-0963">Cytoplasm</keyword>
<keyword evidence="7" id="KW-0206">Cytoskeleton</keyword>
<dbReference type="InterPro" id="IPR034085">
    <property type="entry name" value="TOG"/>
</dbReference>
<gene>
    <name evidence="10" type="ORF">L210DRAFT_848900</name>
</gene>
<feature type="compositionally biased region" description="Basic and acidic residues" evidence="8">
    <location>
        <begin position="877"/>
        <end position="907"/>
    </location>
</feature>
<feature type="region of interest" description="Disordered" evidence="8">
    <location>
        <begin position="1162"/>
        <end position="1221"/>
    </location>
</feature>
<evidence type="ECO:0000256" key="6">
    <source>
        <dbReference type="ARBA" id="ARBA00022776"/>
    </source>
</evidence>
<evidence type="ECO:0000256" key="7">
    <source>
        <dbReference type="ARBA" id="ARBA00023212"/>
    </source>
</evidence>
<dbReference type="InterPro" id="IPR026000">
    <property type="entry name" value="Apc5_dom"/>
</dbReference>
<dbReference type="GO" id="GO:0005881">
    <property type="term" value="C:cytoplasmic microtubule"/>
    <property type="evidence" value="ECO:0007669"/>
    <property type="project" value="UniProtKB-ARBA"/>
</dbReference>
<feature type="domain" description="TOG" evidence="9">
    <location>
        <begin position="1540"/>
        <end position="1775"/>
    </location>
</feature>
<evidence type="ECO:0000259" key="9">
    <source>
        <dbReference type="SMART" id="SM01349"/>
    </source>
</evidence>
<dbReference type="GO" id="GO:0046785">
    <property type="term" value="P:microtubule polymerization"/>
    <property type="evidence" value="ECO:0007669"/>
    <property type="project" value="InterPro"/>
</dbReference>
<feature type="domain" description="TOG" evidence="9">
    <location>
        <begin position="1908"/>
        <end position="2160"/>
    </location>
</feature>
<dbReference type="GO" id="GO:0051315">
    <property type="term" value="P:attachment of mitotic spindle microtubules to kinetochore"/>
    <property type="evidence" value="ECO:0007669"/>
    <property type="project" value="UniProtKB-ARBA"/>
</dbReference>
<evidence type="ECO:0000313" key="10">
    <source>
        <dbReference type="EMBL" id="KAF8447995.1"/>
    </source>
</evidence>
<protein>
    <submittedName>
        <fullName evidence="10">Armadillo-type protein</fullName>
    </submittedName>
</protein>
<dbReference type="FunFam" id="1.25.10.10:FF:000019">
    <property type="entry name" value="Cytoskeleton-associated protein 5"/>
    <property type="match status" value="1"/>
</dbReference>
<dbReference type="Pfam" id="PF12862">
    <property type="entry name" value="ANAPC5"/>
    <property type="match status" value="1"/>
</dbReference>
<dbReference type="FunFam" id="1.25.10.10:FF:000063">
    <property type="entry name" value="Putative cytoskeleton-associated protein 5"/>
    <property type="match status" value="1"/>
</dbReference>
<feature type="compositionally biased region" description="Polar residues" evidence="8">
    <location>
        <begin position="2825"/>
        <end position="2834"/>
    </location>
</feature>
<feature type="compositionally biased region" description="Polar residues" evidence="8">
    <location>
        <begin position="2651"/>
        <end position="2665"/>
    </location>
</feature>
<reference evidence="10" key="1">
    <citation type="submission" date="2019-10" db="EMBL/GenBank/DDBJ databases">
        <authorList>
            <consortium name="DOE Joint Genome Institute"/>
            <person name="Kuo A."/>
            <person name="Miyauchi S."/>
            <person name="Kiss E."/>
            <person name="Drula E."/>
            <person name="Kohler A."/>
            <person name="Sanchez-Garcia M."/>
            <person name="Andreopoulos B."/>
            <person name="Barry K.W."/>
            <person name="Bonito G."/>
            <person name="Buee M."/>
            <person name="Carver A."/>
            <person name="Chen C."/>
            <person name="Cichocki N."/>
            <person name="Clum A."/>
            <person name="Culley D."/>
            <person name="Crous P.W."/>
            <person name="Fauchery L."/>
            <person name="Girlanda M."/>
            <person name="Hayes R."/>
            <person name="Keri Z."/>
            <person name="LaButti K."/>
            <person name="Lipzen A."/>
            <person name="Lombard V."/>
            <person name="Magnuson J."/>
            <person name="Maillard F."/>
            <person name="Morin E."/>
            <person name="Murat C."/>
            <person name="Nolan M."/>
            <person name="Ohm R."/>
            <person name="Pangilinan J."/>
            <person name="Pereira M."/>
            <person name="Perotto S."/>
            <person name="Peter M."/>
            <person name="Riley R."/>
            <person name="Sitrit Y."/>
            <person name="Stielow B."/>
            <person name="Szollosi G."/>
            <person name="Zifcakova L."/>
            <person name="Stursova M."/>
            <person name="Spatafora J.W."/>
            <person name="Tedersoo L."/>
            <person name="Vaario L.-M."/>
            <person name="Yamada A."/>
            <person name="Yan M."/>
            <person name="Wang P."/>
            <person name="Xu J."/>
            <person name="Bruns T."/>
            <person name="Baldrian P."/>
            <person name="Vilgalys R."/>
            <person name="Henrissat B."/>
            <person name="Grigoriev I.V."/>
            <person name="Hibbett D."/>
            <person name="Nagy L.G."/>
            <person name="Martin F.M."/>
        </authorList>
    </citation>
    <scope>NUCLEOTIDE SEQUENCE</scope>
    <source>
        <strain evidence="10">BED1</strain>
    </source>
</reference>
<evidence type="ECO:0000313" key="11">
    <source>
        <dbReference type="Proteomes" id="UP001194468"/>
    </source>
</evidence>
<feature type="compositionally biased region" description="Basic and acidic residues" evidence="8">
    <location>
        <begin position="2808"/>
        <end position="2820"/>
    </location>
</feature>
<dbReference type="SMART" id="SM01349">
    <property type="entry name" value="TOG"/>
    <property type="match status" value="5"/>
</dbReference>
<dbReference type="GO" id="GO:0051010">
    <property type="term" value="F:microtubule plus-end binding"/>
    <property type="evidence" value="ECO:0007669"/>
    <property type="project" value="InterPro"/>
</dbReference>
<keyword evidence="6" id="KW-0498">Mitosis</keyword>
<reference evidence="10" key="2">
    <citation type="journal article" date="2020" name="Nat. Commun.">
        <title>Large-scale genome sequencing of mycorrhizal fungi provides insights into the early evolution of symbiotic traits.</title>
        <authorList>
            <person name="Miyauchi S."/>
            <person name="Kiss E."/>
            <person name="Kuo A."/>
            <person name="Drula E."/>
            <person name="Kohler A."/>
            <person name="Sanchez-Garcia M."/>
            <person name="Morin E."/>
            <person name="Andreopoulos B."/>
            <person name="Barry K.W."/>
            <person name="Bonito G."/>
            <person name="Buee M."/>
            <person name="Carver A."/>
            <person name="Chen C."/>
            <person name="Cichocki N."/>
            <person name="Clum A."/>
            <person name="Culley D."/>
            <person name="Crous P.W."/>
            <person name="Fauchery L."/>
            <person name="Girlanda M."/>
            <person name="Hayes R.D."/>
            <person name="Keri Z."/>
            <person name="LaButti K."/>
            <person name="Lipzen A."/>
            <person name="Lombard V."/>
            <person name="Magnuson J."/>
            <person name="Maillard F."/>
            <person name="Murat C."/>
            <person name="Nolan M."/>
            <person name="Ohm R.A."/>
            <person name="Pangilinan J."/>
            <person name="Pereira M.F."/>
            <person name="Perotto S."/>
            <person name="Peter M."/>
            <person name="Pfister S."/>
            <person name="Riley R."/>
            <person name="Sitrit Y."/>
            <person name="Stielow J.B."/>
            <person name="Szollosi G."/>
            <person name="Zifcakova L."/>
            <person name="Stursova M."/>
            <person name="Spatafora J.W."/>
            <person name="Tedersoo L."/>
            <person name="Vaario L.M."/>
            <person name="Yamada A."/>
            <person name="Yan M."/>
            <person name="Wang P."/>
            <person name="Xu J."/>
            <person name="Bruns T."/>
            <person name="Baldrian P."/>
            <person name="Vilgalys R."/>
            <person name="Dunand C."/>
            <person name="Henrissat B."/>
            <person name="Grigoriev I.V."/>
            <person name="Hibbett D."/>
            <person name="Nagy L.G."/>
            <person name="Martin F.M."/>
        </authorList>
    </citation>
    <scope>NUCLEOTIDE SEQUENCE</scope>
    <source>
        <strain evidence="10">BED1</strain>
    </source>
</reference>
<feature type="domain" description="TOG" evidence="9">
    <location>
        <begin position="642"/>
        <end position="884"/>
    </location>
</feature>
<dbReference type="GO" id="GO:0000022">
    <property type="term" value="P:mitotic spindle elongation"/>
    <property type="evidence" value="ECO:0007669"/>
    <property type="project" value="UniProtKB-ARBA"/>
</dbReference>
<feature type="region of interest" description="Disordered" evidence="8">
    <location>
        <begin position="877"/>
        <end position="913"/>
    </location>
</feature>
<feature type="region of interest" description="Disordered" evidence="8">
    <location>
        <begin position="2152"/>
        <end position="2298"/>
    </location>
</feature>
<dbReference type="Proteomes" id="UP001194468">
    <property type="component" value="Unassembled WGS sequence"/>
</dbReference>
<feature type="compositionally biased region" description="Low complexity" evidence="8">
    <location>
        <begin position="2672"/>
        <end position="2683"/>
    </location>
</feature>
<organism evidence="10 11">
    <name type="scientific">Boletus edulis BED1</name>
    <dbReference type="NCBI Taxonomy" id="1328754"/>
    <lineage>
        <taxon>Eukaryota</taxon>
        <taxon>Fungi</taxon>
        <taxon>Dikarya</taxon>
        <taxon>Basidiomycota</taxon>
        <taxon>Agaricomycotina</taxon>
        <taxon>Agaricomycetes</taxon>
        <taxon>Agaricomycetidae</taxon>
        <taxon>Boletales</taxon>
        <taxon>Boletineae</taxon>
        <taxon>Boletaceae</taxon>
        <taxon>Boletoideae</taxon>
        <taxon>Boletus</taxon>
    </lineage>
</organism>
<dbReference type="Gene3D" id="1.25.10.10">
    <property type="entry name" value="Leucine-rich Repeat Variant"/>
    <property type="match status" value="5"/>
</dbReference>
<feature type="compositionally biased region" description="Low complexity" evidence="8">
    <location>
        <begin position="2195"/>
        <end position="2218"/>
    </location>
</feature>